<dbReference type="SMART" id="SM00346">
    <property type="entry name" value="HTH_ICLR"/>
    <property type="match status" value="1"/>
</dbReference>
<dbReference type="SUPFAM" id="SSF46785">
    <property type="entry name" value="Winged helix' DNA-binding domain"/>
    <property type="match status" value="1"/>
</dbReference>
<dbReference type="PANTHER" id="PTHR30136:SF24">
    <property type="entry name" value="HTH-TYPE TRANSCRIPTIONAL REPRESSOR ALLR"/>
    <property type="match status" value="1"/>
</dbReference>
<evidence type="ECO:0000256" key="3">
    <source>
        <dbReference type="ARBA" id="ARBA00023163"/>
    </source>
</evidence>
<dbReference type="RefSeq" id="WP_380079816.1">
    <property type="nucleotide sequence ID" value="NZ_JBHRZF010000176.1"/>
</dbReference>
<comment type="caution">
    <text evidence="6">The sequence shown here is derived from an EMBL/GenBank/DDBJ whole genome shotgun (WGS) entry which is preliminary data.</text>
</comment>
<keyword evidence="7" id="KW-1185">Reference proteome</keyword>
<dbReference type="Gene3D" id="3.30.450.40">
    <property type="match status" value="1"/>
</dbReference>
<keyword evidence="3" id="KW-0804">Transcription</keyword>
<protein>
    <submittedName>
        <fullName evidence="6">IclR family transcriptional regulator</fullName>
    </submittedName>
</protein>
<sequence length="256" mass="27870">MPKSSAPTPSYSITVLSSGLHVLRAIGEHPNLRTPQLASKTGLTRSKVFRILRTLEALGYVTLDEDHTARLGPASLILGLQAQQQYTLTQAASSILDELNRNTQENIYLMVREDTHSLIVDFRPSPHPVRIFARVGSTGSLHAGGGSKVLLAHAPSAVIDAVLAQPLERFTPETITDPDRLRAVLDDIRRTDLHITVGDLQDHAFAIATPIRDHQGQVVAALSLAGPTIRYDAEHREKYIQQVKQAAHAISARLGA</sequence>
<dbReference type="PANTHER" id="PTHR30136">
    <property type="entry name" value="HELIX-TURN-HELIX TRANSCRIPTIONAL REGULATOR, ICLR FAMILY"/>
    <property type="match status" value="1"/>
</dbReference>
<accession>A0ABV8AD79</accession>
<feature type="domain" description="IclR-ED" evidence="5">
    <location>
        <begin position="74"/>
        <end position="256"/>
    </location>
</feature>
<dbReference type="InterPro" id="IPR005471">
    <property type="entry name" value="Tscrpt_reg_IclR_N"/>
</dbReference>
<keyword evidence="2" id="KW-0238">DNA-binding</keyword>
<evidence type="ECO:0000259" key="5">
    <source>
        <dbReference type="PROSITE" id="PS51078"/>
    </source>
</evidence>
<evidence type="ECO:0000259" key="4">
    <source>
        <dbReference type="PROSITE" id="PS51077"/>
    </source>
</evidence>
<evidence type="ECO:0000256" key="2">
    <source>
        <dbReference type="ARBA" id="ARBA00023125"/>
    </source>
</evidence>
<dbReference type="InterPro" id="IPR050707">
    <property type="entry name" value="HTH_MetabolicPath_Reg"/>
</dbReference>
<feature type="domain" description="HTH iclR-type" evidence="4">
    <location>
        <begin position="13"/>
        <end position="73"/>
    </location>
</feature>
<dbReference type="PROSITE" id="PS51078">
    <property type="entry name" value="ICLR_ED"/>
    <property type="match status" value="1"/>
</dbReference>
<dbReference type="Pfam" id="PF01614">
    <property type="entry name" value="IclR_C"/>
    <property type="match status" value="1"/>
</dbReference>
<organism evidence="6 7">
    <name type="scientific">Deinococcus antarcticus</name>
    <dbReference type="NCBI Taxonomy" id="1298767"/>
    <lineage>
        <taxon>Bacteria</taxon>
        <taxon>Thermotogati</taxon>
        <taxon>Deinococcota</taxon>
        <taxon>Deinococci</taxon>
        <taxon>Deinococcales</taxon>
        <taxon>Deinococcaceae</taxon>
        <taxon>Deinococcus</taxon>
    </lineage>
</organism>
<dbReference type="Gene3D" id="1.10.10.10">
    <property type="entry name" value="Winged helix-like DNA-binding domain superfamily/Winged helix DNA-binding domain"/>
    <property type="match status" value="1"/>
</dbReference>
<dbReference type="PROSITE" id="PS51077">
    <property type="entry name" value="HTH_ICLR"/>
    <property type="match status" value="1"/>
</dbReference>
<name>A0ABV8AD79_9DEIO</name>
<evidence type="ECO:0000256" key="1">
    <source>
        <dbReference type="ARBA" id="ARBA00023015"/>
    </source>
</evidence>
<dbReference type="InterPro" id="IPR029016">
    <property type="entry name" value="GAF-like_dom_sf"/>
</dbReference>
<evidence type="ECO:0000313" key="7">
    <source>
        <dbReference type="Proteomes" id="UP001595748"/>
    </source>
</evidence>
<dbReference type="InterPro" id="IPR036390">
    <property type="entry name" value="WH_DNA-bd_sf"/>
</dbReference>
<dbReference type="SUPFAM" id="SSF55781">
    <property type="entry name" value="GAF domain-like"/>
    <property type="match status" value="1"/>
</dbReference>
<keyword evidence="1" id="KW-0805">Transcription regulation</keyword>
<reference evidence="7" key="1">
    <citation type="journal article" date="2019" name="Int. J. Syst. Evol. Microbiol.">
        <title>The Global Catalogue of Microorganisms (GCM) 10K type strain sequencing project: providing services to taxonomists for standard genome sequencing and annotation.</title>
        <authorList>
            <consortium name="The Broad Institute Genomics Platform"/>
            <consortium name="The Broad Institute Genome Sequencing Center for Infectious Disease"/>
            <person name="Wu L."/>
            <person name="Ma J."/>
        </authorList>
    </citation>
    <scope>NUCLEOTIDE SEQUENCE [LARGE SCALE GENOMIC DNA]</scope>
    <source>
        <strain evidence="7">CCTCC AB 2013263</strain>
    </source>
</reference>
<dbReference type="InterPro" id="IPR036388">
    <property type="entry name" value="WH-like_DNA-bd_sf"/>
</dbReference>
<proteinExistence type="predicted"/>
<dbReference type="EMBL" id="JBHRZF010000176">
    <property type="protein sequence ID" value="MFC3862187.1"/>
    <property type="molecule type" value="Genomic_DNA"/>
</dbReference>
<dbReference type="Pfam" id="PF09339">
    <property type="entry name" value="HTH_IclR"/>
    <property type="match status" value="1"/>
</dbReference>
<dbReference type="InterPro" id="IPR014757">
    <property type="entry name" value="Tscrpt_reg_IclR_C"/>
</dbReference>
<evidence type="ECO:0000313" key="6">
    <source>
        <dbReference type="EMBL" id="MFC3862187.1"/>
    </source>
</evidence>
<dbReference type="Proteomes" id="UP001595748">
    <property type="component" value="Unassembled WGS sequence"/>
</dbReference>
<gene>
    <name evidence="6" type="ORF">ACFOPQ_15580</name>
</gene>